<evidence type="ECO:0000256" key="1">
    <source>
        <dbReference type="SAM" id="Phobius"/>
    </source>
</evidence>
<sequence>MNQKIKEKILEAIKNGRIKMRPKWYFILKTALGLAGGAIILLVILYLASLVIFILRQTGVWFGPGFGPRGWRVFFVSLPWLVVIAILAFIFILEILVKCHAFAYRRPLLYSVLGILILTVMGGFTVAQTSWHGKLFRYVEKNRPPLVAPFYRREFAPKRLRNIHQGRVISISGSGFNMRNRPGEILDVAIASSTRILPRLGFTEGDEVVVFGERQADKIWAFGVRKMGRDIMK</sequence>
<dbReference type="Proteomes" id="UP000709672">
    <property type="component" value="Unassembled WGS sequence"/>
</dbReference>
<proteinExistence type="predicted"/>
<dbReference type="EMBL" id="JACPHQ010000041">
    <property type="protein sequence ID" value="MBI2466148.1"/>
    <property type="molecule type" value="Genomic_DNA"/>
</dbReference>
<keyword evidence="1" id="KW-1133">Transmembrane helix</keyword>
<dbReference type="AlphaFoldDB" id="A0A931YDW2"/>
<comment type="caution">
    <text evidence="3">The sequence shown here is derived from an EMBL/GenBank/DDBJ whole genome shotgun (WGS) entry which is preliminary data.</text>
</comment>
<organism evidence="3 4">
    <name type="scientific">Candidatus Sungiibacteriota bacterium</name>
    <dbReference type="NCBI Taxonomy" id="2750080"/>
    <lineage>
        <taxon>Bacteria</taxon>
        <taxon>Candidatus Sungiibacteriota</taxon>
    </lineage>
</organism>
<protein>
    <submittedName>
        <fullName evidence="3">Uncharacterized protein</fullName>
    </submittedName>
</protein>
<evidence type="ECO:0000313" key="4">
    <source>
        <dbReference type="Proteomes" id="UP000709672"/>
    </source>
</evidence>
<dbReference type="Proteomes" id="UP000786662">
    <property type="component" value="Unassembled WGS sequence"/>
</dbReference>
<evidence type="ECO:0000313" key="3">
    <source>
        <dbReference type="EMBL" id="MBI2466148.1"/>
    </source>
</evidence>
<feature type="transmembrane region" description="Helical" evidence="1">
    <location>
        <begin position="24"/>
        <end position="54"/>
    </location>
</feature>
<name>A0A931YDW2_9BACT</name>
<gene>
    <name evidence="2" type="ORF">HYT38_02780</name>
    <name evidence="3" type="ORF">HYV66_02900</name>
</gene>
<reference evidence="3" key="1">
    <citation type="submission" date="2020-07" db="EMBL/GenBank/DDBJ databases">
        <title>Huge and variable diversity of episymbiotic CPR bacteria and DPANN archaea in groundwater ecosystems.</title>
        <authorList>
            <person name="He C.Y."/>
            <person name="Keren R."/>
            <person name="Whittaker M."/>
            <person name="Farag I.F."/>
            <person name="Doudna J."/>
            <person name="Cate J.H.D."/>
            <person name="Banfield J.F."/>
        </authorList>
    </citation>
    <scope>NUCLEOTIDE SEQUENCE</scope>
    <source>
        <strain evidence="2">NC_groundwater_191_Ag_S-0.1um_45_8</strain>
        <strain evidence="3">NC_groundwater_418_Ag_B-0.1um_45_10</strain>
    </source>
</reference>
<feature type="transmembrane region" description="Helical" evidence="1">
    <location>
        <begin position="74"/>
        <end position="96"/>
    </location>
</feature>
<accession>A0A931YDW2</accession>
<keyword evidence="1" id="KW-0812">Transmembrane</keyword>
<evidence type="ECO:0000313" key="2">
    <source>
        <dbReference type="EMBL" id="MBI2052570.1"/>
    </source>
</evidence>
<feature type="transmembrane region" description="Helical" evidence="1">
    <location>
        <begin position="108"/>
        <end position="127"/>
    </location>
</feature>
<dbReference type="EMBL" id="JACOYY010000075">
    <property type="protein sequence ID" value="MBI2052570.1"/>
    <property type="molecule type" value="Genomic_DNA"/>
</dbReference>
<keyword evidence="1" id="KW-0472">Membrane</keyword>